<keyword evidence="9 12" id="KW-0472">Membrane</keyword>
<organism evidence="13 14">
    <name type="scientific">Brachybacterium huguangmaarense</name>
    <dbReference type="NCBI Taxonomy" id="1652028"/>
    <lineage>
        <taxon>Bacteria</taxon>
        <taxon>Bacillati</taxon>
        <taxon>Actinomycetota</taxon>
        <taxon>Actinomycetes</taxon>
        <taxon>Micrococcales</taxon>
        <taxon>Dermabacteraceae</taxon>
        <taxon>Brachybacterium</taxon>
    </lineage>
</organism>
<gene>
    <name evidence="13" type="ORF">BRM3_12760</name>
</gene>
<dbReference type="PANTHER" id="PTHR35457">
    <property type="entry name" value="HEME A SYNTHASE"/>
    <property type="match status" value="1"/>
</dbReference>
<keyword evidence="7" id="KW-0408">Iron</keyword>
<evidence type="ECO:0000256" key="12">
    <source>
        <dbReference type="SAM" id="Phobius"/>
    </source>
</evidence>
<name>A0ABY6FZW7_9MICO</name>
<dbReference type="Proteomes" id="UP001164305">
    <property type="component" value="Chromosome"/>
</dbReference>
<evidence type="ECO:0000313" key="13">
    <source>
        <dbReference type="EMBL" id="UYG16465.1"/>
    </source>
</evidence>
<sequence>MSSSLSPASRAASADAAPTSPSLAALTPTRRLLVAIAFWGNLVCQMGIIVTGGVVRLTGSGLGCSTWPNCEPGQFSPTTSNPTGFRAFIEFGNRSLTGVLSIFAILLLVAAVAWLRFKGRSFVVLAIMPLVGTLVQAIVGMAIVKLDLHPGVVAPHFLISIALVVVSTMLVARLYEGDGPRRPAVPRPVLAVALALAVVGAAVLVLGTVVTSSGPHSGDAEATLRTGLDPRTVSWLHADSVMLFCGLLVGMLLVLHLIRARTHARRAAWTLVVITVLQAVIGYTQYFTALPAVLVGFHMAGAALFTASITWLVTTMWTWQGAPMSNAETTARTIEVTP</sequence>
<feature type="transmembrane region" description="Helical" evidence="12">
    <location>
        <begin position="122"/>
        <end position="144"/>
    </location>
</feature>
<evidence type="ECO:0000256" key="11">
    <source>
        <dbReference type="ARBA" id="ARBA00023444"/>
    </source>
</evidence>
<feature type="transmembrane region" description="Helical" evidence="12">
    <location>
        <begin position="267"/>
        <end position="286"/>
    </location>
</feature>
<evidence type="ECO:0000256" key="10">
    <source>
        <dbReference type="ARBA" id="ARBA00023157"/>
    </source>
</evidence>
<evidence type="ECO:0000256" key="2">
    <source>
        <dbReference type="ARBA" id="ARBA00022475"/>
    </source>
</evidence>
<dbReference type="PANTHER" id="PTHR35457:SF1">
    <property type="entry name" value="HEME A SYNTHASE"/>
    <property type="match status" value="1"/>
</dbReference>
<keyword evidence="4" id="KW-0479">Metal-binding</keyword>
<dbReference type="InterPro" id="IPR003780">
    <property type="entry name" value="COX15/CtaA_fam"/>
</dbReference>
<feature type="transmembrane region" description="Helical" evidence="12">
    <location>
        <begin position="95"/>
        <end position="115"/>
    </location>
</feature>
<comment type="pathway">
    <text evidence="11">Porphyrin-containing compound metabolism.</text>
</comment>
<feature type="transmembrane region" description="Helical" evidence="12">
    <location>
        <begin position="188"/>
        <end position="214"/>
    </location>
</feature>
<dbReference type="EMBL" id="CP107020">
    <property type="protein sequence ID" value="UYG16465.1"/>
    <property type="molecule type" value="Genomic_DNA"/>
</dbReference>
<keyword evidence="8" id="KW-0350">Heme biosynthesis</keyword>
<keyword evidence="14" id="KW-1185">Reference proteome</keyword>
<accession>A0ABY6FZW7</accession>
<proteinExistence type="predicted"/>
<keyword evidence="10" id="KW-1015">Disulfide bond</keyword>
<evidence type="ECO:0000256" key="5">
    <source>
        <dbReference type="ARBA" id="ARBA00022989"/>
    </source>
</evidence>
<comment type="subcellular location">
    <subcellularLocation>
        <location evidence="1">Membrane</location>
        <topology evidence="1">Multi-pass membrane protein</topology>
    </subcellularLocation>
</comment>
<feature type="transmembrane region" description="Helical" evidence="12">
    <location>
        <begin position="292"/>
        <end position="314"/>
    </location>
</feature>
<feature type="transmembrane region" description="Helical" evidence="12">
    <location>
        <begin position="156"/>
        <end position="176"/>
    </location>
</feature>
<keyword evidence="5 12" id="KW-1133">Transmembrane helix</keyword>
<evidence type="ECO:0000256" key="1">
    <source>
        <dbReference type="ARBA" id="ARBA00004141"/>
    </source>
</evidence>
<keyword evidence="2" id="KW-1003">Cell membrane</keyword>
<keyword evidence="3 12" id="KW-0812">Transmembrane</keyword>
<evidence type="ECO:0000256" key="9">
    <source>
        <dbReference type="ARBA" id="ARBA00023136"/>
    </source>
</evidence>
<keyword evidence="6" id="KW-0560">Oxidoreductase</keyword>
<dbReference type="InterPro" id="IPR050450">
    <property type="entry name" value="COX15/CtaA_HemeA_synthase"/>
</dbReference>
<evidence type="ECO:0000256" key="8">
    <source>
        <dbReference type="ARBA" id="ARBA00023133"/>
    </source>
</evidence>
<evidence type="ECO:0000256" key="3">
    <source>
        <dbReference type="ARBA" id="ARBA00022692"/>
    </source>
</evidence>
<feature type="transmembrane region" description="Helical" evidence="12">
    <location>
        <begin position="32"/>
        <end position="55"/>
    </location>
</feature>
<feature type="transmembrane region" description="Helical" evidence="12">
    <location>
        <begin position="234"/>
        <end position="255"/>
    </location>
</feature>
<dbReference type="Pfam" id="PF02628">
    <property type="entry name" value="COX15-CtaA"/>
    <property type="match status" value="1"/>
</dbReference>
<dbReference type="RefSeq" id="WP_263593678.1">
    <property type="nucleotide sequence ID" value="NZ_CP107020.1"/>
</dbReference>
<evidence type="ECO:0000256" key="6">
    <source>
        <dbReference type="ARBA" id="ARBA00023002"/>
    </source>
</evidence>
<evidence type="ECO:0000256" key="4">
    <source>
        <dbReference type="ARBA" id="ARBA00022723"/>
    </source>
</evidence>
<protein>
    <submittedName>
        <fullName evidence="13">COX15/CtaA family protein</fullName>
    </submittedName>
</protein>
<evidence type="ECO:0000313" key="14">
    <source>
        <dbReference type="Proteomes" id="UP001164305"/>
    </source>
</evidence>
<reference evidence="13" key="1">
    <citation type="submission" date="2022-10" db="EMBL/GenBank/DDBJ databases">
        <title>Whole-Genome Sequencing of Brachybacterium huguangmaarense BRM-3, Isolated from Betula schmidtii.</title>
        <authorList>
            <person name="Haam D."/>
        </authorList>
    </citation>
    <scope>NUCLEOTIDE SEQUENCE</scope>
    <source>
        <strain evidence="13">BRM-3</strain>
    </source>
</reference>
<evidence type="ECO:0000256" key="7">
    <source>
        <dbReference type="ARBA" id="ARBA00023004"/>
    </source>
</evidence>